<dbReference type="EMBL" id="CP000822">
    <property type="protein sequence ID" value="ABV13660.1"/>
    <property type="molecule type" value="Genomic_DNA"/>
</dbReference>
<dbReference type="Proteomes" id="UP000008148">
    <property type="component" value="Chromosome"/>
</dbReference>
<dbReference type="AlphaFoldDB" id="A8AJJ8"/>
<organism evidence="1 2">
    <name type="scientific">Citrobacter koseri (strain ATCC BAA-895 / CDC 4225-83 / SGSC4696)</name>
    <dbReference type="NCBI Taxonomy" id="290338"/>
    <lineage>
        <taxon>Bacteria</taxon>
        <taxon>Pseudomonadati</taxon>
        <taxon>Pseudomonadota</taxon>
        <taxon>Gammaproteobacteria</taxon>
        <taxon>Enterobacterales</taxon>
        <taxon>Enterobacteriaceae</taxon>
        <taxon>Citrobacter</taxon>
    </lineage>
</organism>
<dbReference type="HOGENOM" id="CLU_3267707_0_0_6"/>
<dbReference type="KEGG" id="cko:CKO_02551"/>
<name>A8AJJ8_CITK8</name>
<proteinExistence type="predicted"/>
<gene>
    <name evidence="1" type="ordered locus">CKO_02551</name>
</gene>
<keyword evidence="2" id="KW-1185">Reference proteome</keyword>
<evidence type="ECO:0000313" key="1">
    <source>
        <dbReference type="EMBL" id="ABV13660.1"/>
    </source>
</evidence>
<accession>A8AJJ8</accession>
<reference evidence="1 2" key="1">
    <citation type="submission" date="2007-08" db="EMBL/GenBank/DDBJ databases">
        <authorList>
            <consortium name="The Citrobacter koseri Genome Sequencing Project"/>
            <person name="McClelland M."/>
            <person name="Sanderson E.K."/>
            <person name="Porwollik S."/>
            <person name="Spieth J."/>
            <person name="Clifton W.S."/>
            <person name="Latreille P."/>
            <person name="Courtney L."/>
            <person name="Wang C."/>
            <person name="Pepin K."/>
            <person name="Bhonagiri V."/>
            <person name="Nash W."/>
            <person name="Johnson M."/>
            <person name="Thiruvilangam P."/>
            <person name="Wilson R."/>
        </authorList>
    </citation>
    <scope>NUCLEOTIDE SEQUENCE [LARGE SCALE GENOMIC DNA]</scope>
    <source>
        <strain evidence="2">ATCC BAA-895 / CDC 4225-83 / SGSC4696</strain>
    </source>
</reference>
<evidence type="ECO:0000313" key="2">
    <source>
        <dbReference type="Proteomes" id="UP000008148"/>
    </source>
</evidence>
<protein>
    <submittedName>
        <fullName evidence="1">Uncharacterized protein</fullName>
    </submittedName>
</protein>
<sequence length="41" mass="4369">MSSIILPSLKTSSCKLPYTGSLNATCMMVLEKTGATHPLKD</sequence>